<evidence type="ECO:0000259" key="3">
    <source>
        <dbReference type="Pfam" id="PF22073"/>
    </source>
</evidence>
<sequence>MEDNYKKTVKEAATNANSEQLDMIDVTVLSKPRPTASSTVARKPFLGRQYLNDSPDDNCKRILLNETIDRKNINDSSLGILDNISSLLSDSGTTESSKIKNNIDTERQLARKLLERCSERQTSNSTTQANSGNVSSIQNQATDNTPSTLIDSVHQTLFGSSQSNASVSTLPAAISSANSMNIVFEPAEITARSSGMSNSQEKSIPSNSIASSAGFSFNSGAAELMAKFENEDFLSGSQAGSRMLADEVSFQQNCSYALPRTTNNEEERLELSCFSGIIGDLDLSLESCAGRKVSIGEFFKRKCEKMGQLSEVESIERPSFGATITSPKRLGNRMPLVDVTLQTETSSVYKSDDSPKPTLNSSEAQKKHSLMSLSTIAQALKDIDDATPRRLVDELLMAKKKRNKCSENKLNKAEIVQSATYTLLPSTRQSMPTTPTIQNEKLEKNSPSFNEPERFSLDSRMIGDDVIPHETAPSKISFSSHLDYNSHVTPQLSEAISENKKRMEQSIAGQNIFVKSSPEPVKENNMPVRSTSLQLESLLQGSYLENLSREKKAVSTLERKESTDNRAGKIVDAEGRIKEQESSVSDVKLESSTISQQQNFKVLTKSNKDAVTVKNTELCSCIVGVPGETELELSNKGDRWIMCTFSLNETDGIKDKIELRLPSEKILIEPNARRTVKVKVKVPRMDKSLTVPMDLRISDMVTHSNWSIRHTMCFVPEEPHLTVLTHSGNKELNFQLVAENSQKSLPVTVENKNNVDLPVKLYISQTGPKLFSIDNSLNETITPENESGDIKCLTLASRQQYTTNILFKGTALTSFDSSTSEKGLHHIIAHFVVEVHTGNGNGQVLQKFPLIGYIGTCKIEAIDTPLPIIIPRRESKPLNLINSGTVPVLLKATVVESDNMRNLNSDFRVTPDNLFIQIGERVVFMITHKPSTDTPDRYAVVKVLAGSDVYFYPVVGEEISKSEQANDNLLRSETPQHLDAMGSPSSPHSPHSVALNRSRNSGRNSPSSSVSSIPVSGSVIPIRATHAALVWGSVKAGKSDTKELTIRNMSDNKIKLQAIIVDNEKNFKFLKERQTTGSSMILALQRMESRTLSIIFGPTNPGACAGKITFRHYEARKNSGNSCP</sequence>
<evidence type="ECO:0000313" key="5">
    <source>
        <dbReference type="RefSeq" id="XP_015608728.1"/>
    </source>
</evidence>
<dbReference type="Proteomes" id="UP000694920">
    <property type="component" value="Unplaced"/>
</dbReference>
<feature type="region of interest" description="Disordered" evidence="1">
    <location>
        <begin position="976"/>
        <end position="1014"/>
    </location>
</feature>
<evidence type="ECO:0000259" key="2">
    <source>
        <dbReference type="Pfam" id="PF22064"/>
    </source>
</evidence>
<feature type="compositionally biased region" description="Polar residues" evidence="1">
    <location>
        <begin position="120"/>
        <end position="147"/>
    </location>
</feature>
<dbReference type="GeneID" id="107274266"/>
<feature type="compositionally biased region" description="Low complexity" evidence="1">
    <location>
        <begin position="983"/>
        <end position="1014"/>
    </location>
</feature>
<feature type="region of interest" description="Disordered" evidence="1">
    <location>
        <begin position="426"/>
        <end position="452"/>
    </location>
</feature>
<reference evidence="5" key="1">
    <citation type="submission" date="2025-08" db="UniProtKB">
        <authorList>
            <consortium name="RefSeq"/>
        </authorList>
    </citation>
    <scope>IDENTIFICATION</scope>
</reference>
<dbReference type="Pfam" id="PF22064">
    <property type="entry name" value="Cep192_D2"/>
    <property type="match status" value="1"/>
</dbReference>
<organism evidence="4 5">
    <name type="scientific">Cephus cinctus</name>
    <name type="common">Wheat stem sawfly</name>
    <dbReference type="NCBI Taxonomy" id="211228"/>
    <lineage>
        <taxon>Eukaryota</taxon>
        <taxon>Metazoa</taxon>
        <taxon>Ecdysozoa</taxon>
        <taxon>Arthropoda</taxon>
        <taxon>Hexapoda</taxon>
        <taxon>Insecta</taxon>
        <taxon>Pterygota</taxon>
        <taxon>Neoptera</taxon>
        <taxon>Endopterygota</taxon>
        <taxon>Hymenoptera</taxon>
        <taxon>Cephoidea</taxon>
        <taxon>Cephidae</taxon>
        <taxon>Cephus</taxon>
    </lineage>
</organism>
<dbReference type="InterPro" id="IPR054086">
    <property type="entry name" value="Cep192-like_D2"/>
</dbReference>
<proteinExistence type="predicted"/>
<gene>
    <name evidence="5" type="primary">LOC107274266</name>
</gene>
<feature type="domain" description="Cep192-like" evidence="2">
    <location>
        <begin position="718"/>
        <end position="856"/>
    </location>
</feature>
<feature type="region of interest" description="Disordered" evidence="1">
    <location>
        <begin position="346"/>
        <end position="366"/>
    </location>
</feature>
<dbReference type="KEGG" id="ccin:107274266"/>
<dbReference type="AlphaFoldDB" id="A0AAJ7CFU2"/>
<feature type="region of interest" description="Disordered" evidence="1">
    <location>
        <begin position="117"/>
        <end position="147"/>
    </location>
</feature>
<feature type="compositionally biased region" description="Polar residues" evidence="1">
    <location>
        <begin position="426"/>
        <end position="449"/>
    </location>
</feature>
<dbReference type="RefSeq" id="XP_015608728.1">
    <property type="nucleotide sequence ID" value="XM_015753242.1"/>
</dbReference>
<protein>
    <submittedName>
        <fullName evidence="5">Uncharacterized protein LOC107274266</fullName>
    </submittedName>
</protein>
<evidence type="ECO:0000313" key="4">
    <source>
        <dbReference type="Proteomes" id="UP000694920"/>
    </source>
</evidence>
<accession>A0AAJ7CFU2</accession>
<keyword evidence="4" id="KW-1185">Reference proteome</keyword>
<feature type="domain" description="Cep192/Spd-2-like" evidence="3">
    <location>
        <begin position="1020"/>
        <end position="1118"/>
    </location>
</feature>
<name>A0AAJ7CFU2_CEPCN</name>
<evidence type="ECO:0000256" key="1">
    <source>
        <dbReference type="SAM" id="MobiDB-lite"/>
    </source>
</evidence>
<dbReference type="InterPro" id="IPR054090">
    <property type="entry name" value="Cep192_Spd-2-like_dom"/>
</dbReference>
<dbReference type="Pfam" id="PF22073">
    <property type="entry name" value="Cep192_D4"/>
    <property type="match status" value="1"/>
</dbReference>